<reference evidence="1 2" key="1">
    <citation type="submission" date="2024-05" db="EMBL/GenBank/DDBJ databases">
        <title>Sphingomonas sp. HF-S3 16S ribosomal RNA gene Genome sequencing and assembly.</title>
        <authorList>
            <person name="Lee H."/>
        </authorList>
    </citation>
    <scope>NUCLEOTIDE SEQUENCE [LARGE SCALE GENOMIC DNA]</scope>
    <source>
        <strain evidence="1 2">HF-S3</strain>
    </source>
</reference>
<evidence type="ECO:0008006" key="3">
    <source>
        <dbReference type="Google" id="ProtNLM"/>
    </source>
</evidence>
<proteinExistence type="predicted"/>
<name>A0ABV0B390_9SPHN</name>
<accession>A0ABV0B390</accession>
<protein>
    <recommendedName>
        <fullName evidence="3">PqqD family protein</fullName>
    </recommendedName>
</protein>
<organism evidence="1 2">
    <name type="scientific">Sphingomonas rustica</name>
    <dbReference type="NCBI Taxonomy" id="3103142"/>
    <lineage>
        <taxon>Bacteria</taxon>
        <taxon>Pseudomonadati</taxon>
        <taxon>Pseudomonadota</taxon>
        <taxon>Alphaproteobacteria</taxon>
        <taxon>Sphingomonadales</taxon>
        <taxon>Sphingomonadaceae</taxon>
        <taxon>Sphingomonas</taxon>
    </lineage>
</organism>
<evidence type="ECO:0000313" key="1">
    <source>
        <dbReference type="EMBL" id="MEN3746054.1"/>
    </source>
</evidence>
<evidence type="ECO:0000313" key="2">
    <source>
        <dbReference type="Proteomes" id="UP001427805"/>
    </source>
</evidence>
<sequence length="143" mass="15766">MVEMPSFLEVAEPGCAVEDMDDEIVALNLATGCYFSMRGCAASLWRDLAAGTRVDVLRNLFDQPATPEGGFDKFVEALLSDGLMRPRRDVGADRHSLSVATCLDQGDHILILEKFDDMQDLILSDPIHDVDANVGWPRQPQSE</sequence>
<dbReference type="RefSeq" id="WP_346245044.1">
    <property type="nucleotide sequence ID" value="NZ_JBDIZK010000001.1"/>
</dbReference>
<keyword evidence="2" id="KW-1185">Reference proteome</keyword>
<dbReference type="EMBL" id="JBDIZK010000001">
    <property type="protein sequence ID" value="MEN3746054.1"/>
    <property type="molecule type" value="Genomic_DNA"/>
</dbReference>
<comment type="caution">
    <text evidence="1">The sequence shown here is derived from an EMBL/GenBank/DDBJ whole genome shotgun (WGS) entry which is preliminary data.</text>
</comment>
<gene>
    <name evidence="1" type="ORF">TPR58_02655</name>
</gene>
<dbReference type="Proteomes" id="UP001427805">
    <property type="component" value="Unassembled WGS sequence"/>
</dbReference>